<dbReference type="InterPro" id="IPR051396">
    <property type="entry name" value="Bact_Antivir_Def_Nuclease"/>
</dbReference>
<proteinExistence type="predicted"/>
<dbReference type="Proteomes" id="UP001285521">
    <property type="component" value="Unassembled WGS sequence"/>
</dbReference>
<reference evidence="3 4" key="1">
    <citation type="submission" date="2023-11" db="EMBL/GenBank/DDBJ databases">
        <title>Lentzea sokolovensis, sp. nov., Lentzea kristufkii, sp. nov., and Lentzea miocenensis, sp. nov., rare actinobacteria from Sokolov Coal Basin, Miocene lacustrine sediment, Czech Republic.</title>
        <authorList>
            <person name="Lara A."/>
            <person name="Kotroba L."/>
            <person name="Nouioui I."/>
            <person name="Neumann-Schaal M."/>
            <person name="Mast Y."/>
            <person name="Chronakova A."/>
        </authorList>
    </citation>
    <scope>NUCLEOTIDE SEQUENCE [LARGE SCALE GENOMIC DNA]</scope>
    <source>
        <strain evidence="3 4">BCCO 10_0856</strain>
    </source>
</reference>
<sequence>MHEQLAKMMKANKFEPFIRYIRFPYFRNIREGTQIDFTHPVTVLVGPNGTNKTAMLRALQGCPDTYNVGNYWFSTDLDPIEGTSNHRFIHGYVANSTGEMVEAIKMRIKKPDNPDYFEPSRPIVRDGMSRLTRLKSDAPVPPERTQTRWKAIPKKVTYLDFRSELSAYDKFFYHLPYRPGSTSAVNTEKKAFIRRRSPHVAHAFASGLRSHHWYGAERIVKSSTTVTEEQCTWISDILGRKYEQIRFLTHRYFNVEGSTVILSAFGMKYSEAFAGSGEFAVSMMVKKVTEAPNNSLILLDEPEVSLHPGAQRRLMEFLANQSKTKGHQIVISTHSPEIVQGLPANAIKVFHVSEADGKVDLLSNESDPSEAFFRLGVRLTNKKTVYVEDRLAVALVKKAIRPLGESASLQLHIAALPGGANGMQARFVPAFALSGTERSLVLLDGDQQPNEKISDPANVADADLESVVRAQLGSDPQLALNGSNGVATEGDKTKQLRTVLEWLCRHVDYLPGQTPEELLIEMKDLVVDADAKDYWKSRTYQALDRAVWETVNSDEIFAEQERALGSIDDNDPMLECIRARMRAFLQED</sequence>
<comment type="caution">
    <text evidence="3">The sequence shown here is derived from an EMBL/GenBank/DDBJ whole genome shotgun (WGS) entry which is preliminary data.</text>
</comment>
<dbReference type="RefSeq" id="WP_319968513.1">
    <property type="nucleotide sequence ID" value="NZ_JAXAVW010000021.1"/>
</dbReference>
<protein>
    <submittedName>
        <fullName evidence="3">AAA family ATPase</fullName>
    </submittedName>
</protein>
<dbReference type="PANTHER" id="PTHR43581:SF2">
    <property type="entry name" value="EXCINUCLEASE ATPASE SUBUNIT"/>
    <property type="match status" value="1"/>
</dbReference>
<dbReference type="InterPro" id="IPR027417">
    <property type="entry name" value="P-loop_NTPase"/>
</dbReference>
<feature type="domain" description="Rad50/SbcC-type AAA" evidence="2">
    <location>
        <begin position="26"/>
        <end position="63"/>
    </location>
</feature>
<evidence type="ECO:0000313" key="3">
    <source>
        <dbReference type="EMBL" id="MDX8033483.1"/>
    </source>
</evidence>
<evidence type="ECO:0000313" key="4">
    <source>
        <dbReference type="Proteomes" id="UP001285521"/>
    </source>
</evidence>
<evidence type="ECO:0000259" key="2">
    <source>
        <dbReference type="Pfam" id="PF13476"/>
    </source>
</evidence>
<dbReference type="Pfam" id="PF13476">
    <property type="entry name" value="AAA_23"/>
    <property type="match status" value="1"/>
</dbReference>
<gene>
    <name evidence="3" type="ORF">SK803_24965</name>
</gene>
<accession>A0ABU4T5Q2</accession>
<feature type="domain" description="ATPase AAA-type core" evidence="1">
    <location>
        <begin position="292"/>
        <end position="339"/>
    </location>
</feature>
<dbReference type="PANTHER" id="PTHR43581">
    <property type="entry name" value="ATP/GTP PHOSPHATASE"/>
    <property type="match status" value="1"/>
</dbReference>
<dbReference type="InterPro" id="IPR003959">
    <property type="entry name" value="ATPase_AAA_core"/>
</dbReference>
<dbReference type="CDD" id="cd00267">
    <property type="entry name" value="ABC_ATPase"/>
    <property type="match status" value="1"/>
</dbReference>
<dbReference type="InterPro" id="IPR038729">
    <property type="entry name" value="Rad50/SbcC_AAA"/>
</dbReference>
<dbReference type="SUPFAM" id="SSF52540">
    <property type="entry name" value="P-loop containing nucleoside triphosphate hydrolases"/>
    <property type="match status" value="1"/>
</dbReference>
<keyword evidence="4" id="KW-1185">Reference proteome</keyword>
<dbReference type="Pfam" id="PF13304">
    <property type="entry name" value="AAA_21"/>
    <property type="match status" value="1"/>
</dbReference>
<name>A0ABU4T5Q2_9PSEU</name>
<dbReference type="EMBL" id="JAXAVW010000021">
    <property type="protein sequence ID" value="MDX8033483.1"/>
    <property type="molecule type" value="Genomic_DNA"/>
</dbReference>
<dbReference type="Gene3D" id="3.40.50.300">
    <property type="entry name" value="P-loop containing nucleotide triphosphate hydrolases"/>
    <property type="match status" value="2"/>
</dbReference>
<organism evidence="3 4">
    <name type="scientific">Lentzea miocenica</name>
    <dbReference type="NCBI Taxonomy" id="3095431"/>
    <lineage>
        <taxon>Bacteria</taxon>
        <taxon>Bacillati</taxon>
        <taxon>Actinomycetota</taxon>
        <taxon>Actinomycetes</taxon>
        <taxon>Pseudonocardiales</taxon>
        <taxon>Pseudonocardiaceae</taxon>
        <taxon>Lentzea</taxon>
    </lineage>
</organism>
<reference evidence="3 4" key="2">
    <citation type="submission" date="2023-11" db="EMBL/GenBank/DDBJ databases">
        <authorList>
            <person name="Lara A.C."/>
            <person name="Chronakova A."/>
        </authorList>
    </citation>
    <scope>NUCLEOTIDE SEQUENCE [LARGE SCALE GENOMIC DNA]</scope>
    <source>
        <strain evidence="3 4">BCCO 10_0856</strain>
    </source>
</reference>
<evidence type="ECO:0000259" key="1">
    <source>
        <dbReference type="Pfam" id="PF13304"/>
    </source>
</evidence>